<feature type="region of interest" description="Disordered" evidence="12">
    <location>
        <begin position="447"/>
        <end position="469"/>
    </location>
</feature>
<reference evidence="13" key="2">
    <citation type="submission" date="2021-08" db="EMBL/GenBank/DDBJ databases">
        <authorList>
            <person name="Eriksson T."/>
        </authorList>
    </citation>
    <scope>NUCLEOTIDE SEQUENCE</scope>
    <source>
        <strain evidence="13">Stoneville</strain>
        <tissue evidence="13">Whole head</tissue>
    </source>
</reference>
<keyword evidence="14" id="KW-1185">Reference proteome</keyword>
<evidence type="ECO:0000256" key="6">
    <source>
        <dbReference type="ARBA" id="ARBA00022824"/>
    </source>
</evidence>
<feature type="region of interest" description="Disordered" evidence="12">
    <location>
        <begin position="1318"/>
        <end position="1353"/>
    </location>
</feature>
<dbReference type="GO" id="GO:0034727">
    <property type="term" value="P:piecemeal microautophagy of the nucleus"/>
    <property type="evidence" value="ECO:0007669"/>
    <property type="project" value="TreeGrafter"/>
</dbReference>
<comment type="catalytic activity">
    <reaction evidence="11">
        <text>a 1,2-diacyl-sn-glycero-3-phosphoethanolamine(in) = a 1,2-diacyl-sn-glycero-3-phosphoethanolamine(out)</text>
        <dbReference type="Rhea" id="RHEA:38895"/>
        <dbReference type="ChEBI" id="CHEBI:64612"/>
    </reaction>
</comment>
<accession>A0A8J6HIM2</accession>
<evidence type="ECO:0000256" key="11">
    <source>
        <dbReference type="ARBA" id="ARBA00024615"/>
    </source>
</evidence>
<proteinExistence type="inferred from homology"/>
<evidence type="ECO:0000256" key="12">
    <source>
        <dbReference type="SAM" id="MobiDB-lite"/>
    </source>
</evidence>
<evidence type="ECO:0000256" key="2">
    <source>
        <dbReference type="ARBA" id="ARBA00004623"/>
    </source>
</evidence>
<feature type="compositionally biased region" description="Acidic residues" evidence="12">
    <location>
        <begin position="270"/>
        <end position="285"/>
    </location>
</feature>
<dbReference type="GO" id="GO:0000422">
    <property type="term" value="P:autophagy of mitochondrion"/>
    <property type="evidence" value="ECO:0007669"/>
    <property type="project" value="TreeGrafter"/>
</dbReference>
<dbReference type="GO" id="GO:0006869">
    <property type="term" value="P:lipid transport"/>
    <property type="evidence" value="ECO:0007669"/>
    <property type="project" value="UniProtKB-KW"/>
</dbReference>
<dbReference type="PANTHER" id="PTHR13190:SF1">
    <property type="entry name" value="AUTOPHAGY-RELATED 2, ISOFORM A"/>
    <property type="match status" value="1"/>
</dbReference>
<evidence type="ECO:0000313" key="14">
    <source>
        <dbReference type="Proteomes" id="UP000719412"/>
    </source>
</evidence>
<comment type="caution">
    <text evidence="13">The sequence shown here is derived from an EMBL/GenBank/DDBJ whole genome shotgun (WGS) entry which is preliminary data.</text>
</comment>
<feature type="compositionally biased region" description="Low complexity" evidence="12">
    <location>
        <begin position="447"/>
        <end position="461"/>
    </location>
</feature>
<dbReference type="InterPro" id="IPR026849">
    <property type="entry name" value="ATG2"/>
</dbReference>
<sequence>MRWYEVPDAIRKKCYMHMLERYIGQFIYNKLNHNQLNVYLLNGYAILRDVRLDVQALNELGERQNWPLEFVHGSIGKVVLRIPWKKILTESSTLEVCSLKLTLQPKQRHPSATSMFESMWSSMTSSMNLAEDLVKKNLPNSPSTNTCEGVEIFAQMIDSILNRVKVTFVNSVIQIEHLSENSPLGVGLVMHIDSITYTDESASDPPKEEATNYTKQDEKKAYFEQSYTTRSVRLEGIKLSTVEFLSKARTFAQPFSAESEQDETFSSVQEVEDNDEEPDEAEAEGSSDAYPEQDSSTEERNIITFGQFGGRVEILVRLKKTEELEGPKVSIEMNIPPLLLFLSPRQLHLLSELASGLICPDTEDHSNVLTKCVGKPMSYSDYERIEKDLQQQWTNPLYMHPYAIPGGHGWATGTLDGSDIEENFTPVGVGHAGDFFESAISETSTMDSSMSSSITSASTDMSRARKRMSRIDRDPTAEISRFEIHLTTLAVVLLHEDLLIESSEKPGCLAPSSVTHMQNTVSNFFSNCSEILSSNDFKSLNAAIDKACHLNHLRLLAFPLHLEGDEKTTSTAFSISGYLEASNFELSECLYDPNKRIVEHIPIITCSDIVPVNLENFTAKPSLKLIFKHLQKTTENLFKSGPKTDLFFLLNKCTVELDVTIVDRITALLNPQPICVVNKIHAVNSQNVKDSVLDINVTSPMVSLKLRFPIPDFRPPHDKDKKPWWERHVETDFLSMNLSTATFETSFDTRKTVQEYVVHCKSVAMFYHENANADPLPIAKAGLEEAPLSYLRDIATECRLNIKFFPPKNTEETQLFQDPISTSVAGDMVQEQESTSQPFTSKRVIYESDTPHHEKQKPEYKSLLVPGNKTEIQNFIKRATESTRIYVDISLPLLSMQLKDKGLYETIYNRVNNGLLLWEPSAPKPSTPVYDVHYSPFRNFDTEDPEIYRLCQSGIQHSSGSETDEESTNMFFSTVGSKMKVSQKPTLSEKNSESYLVFDIKINRGLLTMFPYVKDSTGKNNIPNQEGEFLFNVEDATIFIVNGHLGDPDLGYVCMEFRNAQLYHCDVKSTPSHTPPLKDIGATPGKHLHPTIYRSEKGMATAHKNRGGTREMVTVCIKIQASHETHHVKNISISAGFDKVTLRHKMCNEPNSWVSQLIDFFNVKDVAILGYQPKEVLTEISLHFWDSAIDYRPYYSPVRAVVTLGSFSITSHLSAEIDSSTLRFIAEDCILFLCQKTLKKKGVPYSGPIDLRREYVKVIEFGLFEFCLKMSDKKNTKTPHFDLRASNDLIHICTCTDSAKALTHLINYFANNGDLTPPESTASGSVNSSPRHPPKQELISVEPQEVTNVSESQHQEINNLIEDALEDVDDNTVPQAKSYETDGAKMFYFPDEKHPPNDPGKPLPQVTTELGQAFRPNLAESDEDFCFIDEEPGFNIFPKNGVPEIKWLTDEPVRIVENHFGVPSEKRDPLKTPTTFPVPTKKYTLCEMSILWSMYGGNDFGPAKAETKKMVNFSDANFNDTVTFSKLRKEQVVMGSDNKRDKRDHGGPNRNHDVHVKVRLNKIRFQHDVFSETSSIASRQVLMVSEIEISDRLSNSDRNKLLYQYVSKDMPKRSNTSMVLVKLLHVRPDPRLRRQECCLKISLLPLTLNVDQDAFQFLMSFFSELSSEMKDDDLPVISSKHNTPVHQPPVMTVNTDNEEQMKEEAKKIVDENLLILLEDNKFEEKPAEESPQTSTAGDEDGPIYFRKVIFSPDVPIRLYYQAKKVEFQTYGPIQGLIMGLASLNCSELRLKRISYRHGLLGFDKLITFLAREWINDIKKNQIPNLLVGVGPIYSFVQIFQGIRDLFVLPFEQYKKDGRFLRGLHRGANSFTTSTALAALELTTRFLQLIQLTAETAFDMLTPGPSVRINPRTKGRRKRYNHPKDIREGVTTAYKLVKKGIEETAENIVQVASHEHEQKGYSGAVGGVIRQIPPTIIKPIIIASEATNNVLSGVRCQLVPDARKEAQERWRSADTYDSLG</sequence>
<dbReference type="GO" id="GO:0032266">
    <property type="term" value="F:phosphatidylinositol-3-phosphate binding"/>
    <property type="evidence" value="ECO:0007669"/>
    <property type="project" value="TreeGrafter"/>
</dbReference>
<evidence type="ECO:0000313" key="13">
    <source>
        <dbReference type="EMBL" id="KAH0815053.1"/>
    </source>
</evidence>
<evidence type="ECO:0000256" key="10">
    <source>
        <dbReference type="ARBA" id="ARBA00024479"/>
    </source>
</evidence>
<dbReference type="GO" id="GO:0061908">
    <property type="term" value="C:phagophore"/>
    <property type="evidence" value="ECO:0007669"/>
    <property type="project" value="TreeGrafter"/>
</dbReference>
<dbReference type="GO" id="GO:0034045">
    <property type="term" value="C:phagophore assembly site membrane"/>
    <property type="evidence" value="ECO:0007669"/>
    <property type="project" value="UniProtKB-SubCell"/>
</dbReference>
<feature type="compositionally biased region" description="Polar residues" evidence="12">
    <location>
        <begin position="1318"/>
        <end position="1330"/>
    </location>
</feature>
<dbReference type="GO" id="GO:0043495">
    <property type="term" value="F:protein-membrane adaptor activity"/>
    <property type="evidence" value="ECO:0007669"/>
    <property type="project" value="TreeGrafter"/>
</dbReference>
<keyword evidence="5" id="KW-0813">Transport</keyword>
<evidence type="ECO:0000256" key="1">
    <source>
        <dbReference type="ARBA" id="ARBA00004406"/>
    </source>
</evidence>
<evidence type="ECO:0000256" key="4">
    <source>
        <dbReference type="ARBA" id="ARBA00018070"/>
    </source>
</evidence>
<feature type="region of interest" description="Disordered" evidence="12">
    <location>
        <begin position="1533"/>
        <end position="1552"/>
    </location>
</feature>
<feature type="region of interest" description="Disordered" evidence="12">
    <location>
        <begin position="255"/>
        <end position="299"/>
    </location>
</feature>
<reference evidence="13" key="1">
    <citation type="journal article" date="2020" name="J Insects Food Feed">
        <title>The yellow mealworm (Tenebrio molitor) genome: a resource for the emerging insects as food and feed industry.</title>
        <authorList>
            <person name="Eriksson T."/>
            <person name="Andere A."/>
            <person name="Kelstrup H."/>
            <person name="Emery V."/>
            <person name="Picard C."/>
        </authorList>
    </citation>
    <scope>NUCLEOTIDE SEQUENCE</scope>
    <source>
        <strain evidence="13">Stoneville</strain>
        <tissue evidence="13">Whole head</tissue>
    </source>
</reference>
<dbReference type="PANTHER" id="PTHR13190">
    <property type="entry name" value="AUTOPHAGY-RELATED 2, ISOFORM A"/>
    <property type="match status" value="1"/>
</dbReference>
<dbReference type="GO" id="GO:0000045">
    <property type="term" value="P:autophagosome assembly"/>
    <property type="evidence" value="ECO:0007669"/>
    <property type="project" value="TreeGrafter"/>
</dbReference>
<comment type="catalytic activity">
    <reaction evidence="10">
        <text>a 1,2-diacyl-sn-glycero-3-phospho-L-serine(in) = a 1,2-diacyl-sn-glycero-3-phospho-L-serine(out)</text>
        <dbReference type="Rhea" id="RHEA:38663"/>
        <dbReference type="ChEBI" id="CHEBI:57262"/>
    </reaction>
</comment>
<keyword evidence="8" id="KW-0445">Lipid transport</keyword>
<evidence type="ECO:0000256" key="3">
    <source>
        <dbReference type="ARBA" id="ARBA00009714"/>
    </source>
</evidence>
<dbReference type="EMBL" id="JABDTM020023633">
    <property type="protein sequence ID" value="KAH0815053.1"/>
    <property type="molecule type" value="Genomic_DNA"/>
</dbReference>
<comment type="similarity">
    <text evidence="3">Belongs to the ATG2 family.</text>
</comment>
<dbReference type="Proteomes" id="UP000719412">
    <property type="component" value="Unassembled WGS sequence"/>
</dbReference>
<dbReference type="Pfam" id="PF13329">
    <property type="entry name" value="ATG2_CAD"/>
    <property type="match status" value="2"/>
</dbReference>
<keyword evidence="9" id="KW-0472">Membrane</keyword>
<gene>
    <name evidence="13" type="ORF">GEV33_007737</name>
</gene>
<dbReference type="GO" id="GO:0061723">
    <property type="term" value="P:glycophagy"/>
    <property type="evidence" value="ECO:0007669"/>
    <property type="project" value="TreeGrafter"/>
</dbReference>
<name>A0A8J6HIM2_TENMO</name>
<evidence type="ECO:0000256" key="5">
    <source>
        <dbReference type="ARBA" id="ARBA00022448"/>
    </source>
</evidence>
<evidence type="ECO:0000256" key="9">
    <source>
        <dbReference type="ARBA" id="ARBA00023136"/>
    </source>
</evidence>
<dbReference type="GO" id="GO:0005789">
    <property type="term" value="C:endoplasmic reticulum membrane"/>
    <property type="evidence" value="ECO:0007669"/>
    <property type="project" value="UniProtKB-SubCell"/>
</dbReference>
<keyword evidence="6" id="KW-0256">Endoplasmic reticulum</keyword>
<dbReference type="GO" id="GO:0061709">
    <property type="term" value="P:reticulophagy"/>
    <property type="evidence" value="ECO:0007669"/>
    <property type="project" value="TreeGrafter"/>
</dbReference>
<organism evidence="13 14">
    <name type="scientific">Tenebrio molitor</name>
    <name type="common">Yellow mealworm beetle</name>
    <dbReference type="NCBI Taxonomy" id="7067"/>
    <lineage>
        <taxon>Eukaryota</taxon>
        <taxon>Metazoa</taxon>
        <taxon>Ecdysozoa</taxon>
        <taxon>Arthropoda</taxon>
        <taxon>Hexapoda</taxon>
        <taxon>Insecta</taxon>
        <taxon>Pterygota</taxon>
        <taxon>Neoptera</taxon>
        <taxon>Endopterygota</taxon>
        <taxon>Coleoptera</taxon>
        <taxon>Polyphaga</taxon>
        <taxon>Cucujiformia</taxon>
        <taxon>Tenebrionidae</taxon>
        <taxon>Tenebrio</taxon>
    </lineage>
</organism>
<comment type="subcellular location">
    <subcellularLocation>
        <location evidence="1">Endoplasmic reticulum membrane</location>
        <topology evidence="1">Peripheral membrane protein</topology>
    </subcellularLocation>
    <subcellularLocation>
        <location evidence="2">Preautophagosomal structure membrane</location>
        <topology evidence="2">Peripheral membrane protein</topology>
    </subcellularLocation>
</comment>
<protein>
    <recommendedName>
        <fullName evidence="4">Autophagy-related protein 2</fullName>
    </recommendedName>
</protein>
<evidence type="ECO:0000256" key="7">
    <source>
        <dbReference type="ARBA" id="ARBA00023006"/>
    </source>
</evidence>
<keyword evidence="7" id="KW-0072">Autophagy</keyword>
<evidence type="ECO:0000256" key="8">
    <source>
        <dbReference type="ARBA" id="ARBA00023055"/>
    </source>
</evidence>